<keyword evidence="3" id="KW-1133">Transmembrane helix</keyword>
<dbReference type="Pfam" id="PF03717">
    <property type="entry name" value="PBP_dimer"/>
    <property type="match status" value="1"/>
</dbReference>
<dbReference type="Gene3D" id="3.90.1310.10">
    <property type="entry name" value="Penicillin-binding protein 2a (Domain 2)"/>
    <property type="match status" value="1"/>
</dbReference>
<dbReference type="InterPro" id="IPR036138">
    <property type="entry name" value="PBP_dimer_sf"/>
</dbReference>
<dbReference type="GO" id="GO:0008658">
    <property type="term" value="F:penicillin binding"/>
    <property type="evidence" value="ECO:0007669"/>
    <property type="project" value="InterPro"/>
</dbReference>
<dbReference type="PANTHER" id="PTHR30627:SF1">
    <property type="entry name" value="PEPTIDOGLYCAN D,D-TRANSPEPTIDASE FTSI"/>
    <property type="match status" value="1"/>
</dbReference>
<proteinExistence type="predicted"/>
<dbReference type="SUPFAM" id="SSF56601">
    <property type="entry name" value="beta-lactamase/transpeptidase-like"/>
    <property type="match status" value="1"/>
</dbReference>
<dbReference type="PANTHER" id="PTHR30627">
    <property type="entry name" value="PEPTIDOGLYCAN D,D-TRANSPEPTIDASE"/>
    <property type="match status" value="1"/>
</dbReference>
<dbReference type="InterPro" id="IPR050515">
    <property type="entry name" value="Beta-lactam/transpept"/>
</dbReference>
<keyword evidence="2 3" id="KW-0472">Membrane</keyword>
<dbReference type="InterPro" id="IPR005311">
    <property type="entry name" value="PBP_dimer"/>
</dbReference>
<evidence type="ECO:0000313" key="7">
    <source>
        <dbReference type="Proteomes" id="UP000231456"/>
    </source>
</evidence>
<dbReference type="Proteomes" id="UP000231456">
    <property type="component" value="Unassembled WGS sequence"/>
</dbReference>
<gene>
    <name evidence="6" type="ORF">CO030_05225</name>
</gene>
<dbReference type="InterPro" id="IPR012338">
    <property type="entry name" value="Beta-lactam/transpept-like"/>
</dbReference>
<evidence type="ECO:0008006" key="8">
    <source>
        <dbReference type="Google" id="ProtNLM"/>
    </source>
</evidence>
<dbReference type="Gene3D" id="3.40.710.10">
    <property type="entry name" value="DD-peptidase/beta-lactamase superfamily"/>
    <property type="match status" value="1"/>
</dbReference>
<protein>
    <recommendedName>
        <fullName evidence="8">Penicillin-binding protein 2</fullName>
    </recommendedName>
</protein>
<dbReference type="SUPFAM" id="SSF56519">
    <property type="entry name" value="Penicillin binding protein dimerisation domain"/>
    <property type="match status" value="1"/>
</dbReference>
<comment type="subcellular location">
    <subcellularLocation>
        <location evidence="1">Membrane</location>
    </subcellularLocation>
</comment>
<evidence type="ECO:0000256" key="2">
    <source>
        <dbReference type="ARBA" id="ARBA00023136"/>
    </source>
</evidence>
<name>A0A2M8F8E8_9BACT</name>
<dbReference type="Gene3D" id="3.30.450.330">
    <property type="match status" value="1"/>
</dbReference>
<dbReference type="Pfam" id="PF00905">
    <property type="entry name" value="Transpeptidase"/>
    <property type="match status" value="1"/>
</dbReference>
<evidence type="ECO:0000256" key="1">
    <source>
        <dbReference type="ARBA" id="ARBA00004370"/>
    </source>
</evidence>
<sequence length="596" mass="65216">MSRKIVRNRNTAVASHYSEEVAETARLKIAALCIVAVTVLLVMRLFFIMVLQHGFYTALAAGSHTLYEQLFPDRGSVYIQDSRTGEEFPLAINKDVFTIFVDTRQVETEEDANNVVDALAAAFSYDDEKKLDVFSRIYGTQDPYEPVEQDVEESIVDSLKEKTLPGLGFVRHPVRYYPEGTLAAQTIGFVGKTDDGSDIGRYGIEGYWQEELAGSGGFLEASKSLGGGVIAFASKSFKPAHDGSDILLTLDRTLQYKACERMRVAMEEYEATSGALLILDPKTGAIRAMCSLPDFDPNTYNHVDDVRVYNNTTIFTPYEPGSIFKPMTMAGALNENKVTPDTYFYDSGSVDANCTKPIKNANDKKYEDQTMTGILENSINTGMVFVVQQLGKHPFISYLESFGFGVKTGIRLDSETTGTIDSLYVNKKDDVDCYTATASFGQGITATPLQMVSAFGAIANGGKMMKPYIVQEIRHADGKIERTIPQVSRDVVSRESSTLLSAMLVRVIDSGQAGIAAIPGYYIAGKTGTAQIAGAGGYSIDTNHSFVGFGPADDPKFVMLVKFEKPRRAYSVSTAAPVFADVGAFIMDYYHVPPSR</sequence>
<feature type="domain" description="Penicillin-binding protein dimerisation" evidence="5">
    <location>
        <begin position="72"/>
        <end position="220"/>
    </location>
</feature>
<evidence type="ECO:0000256" key="3">
    <source>
        <dbReference type="SAM" id="Phobius"/>
    </source>
</evidence>
<accession>A0A2M8F8E8</accession>
<dbReference type="GO" id="GO:0005886">
    <property type="term" value="C:plasma membrane"/>
    <property type="evidence" value="ECO:0007669"/>
    <property type="project" value="TreeGrafter"/>
</dbReference>
<evidence type="ECO:0000313" key="6">
    <source>
        <dbReference type="EMBL" id="PJC52005.1"/>
    </source>
</evidence>
<reference evidence="7" key="1">
    <citation type="submission" date="2017-09" db="EMBL/GenBank/DDBJ databases">
        <title>Depth-based differentiation of microbial function through sediment-hosted aquifers and enrichment of novel symbionts in the deep terrestrial subsurface.</title>
        <authorList>
            <person name="Probst A.J."/>
            <person name="Ladd B."/>
            <person name="Jarett J.K."/>
            <person name="Geller-Mcgrath D.E."/>
            <person name="Sieber C.M.K."/>
            <person name="Emerson J.B."/>
            <person name="Anantharaman K."/>
            <person name="Thomas B.C."/>
            <person name="Malmstrom R."/>
            <person name="Stieglmeier M."/>
            <person name="Klingl A."/>
            <person name="Woyke T."/>
            <person name="Ryan C.M."/>
            <person name="Banfield J.F."/>
        </authorList>
    </citation>
    <scope>NUCLEOTIDE SEQUENCE [LARGE SCALE GENOMIC DNA]</scope>
</reference>
<dbReference type="GO" id="GO:0071555">
    <property type="term" value="P:cell wall organization"/>
    <property type="evidence" value="ECO:0007669"/>
    <property type="project" value="TreeGrafter"/>
</dbReference>
<feature type="transmembrane region" description="Helical" evidence="3">
    <location>
        <begin position="29"/>
        <end position="51"/>
    </location>
</feature>
<dbReference type="EMBL" id="PFRH01000154">
    <property type="protein sequence ID" value="PJC52005.1"/>
    <property type="molecule type" value="Genomic_DNA"/>
</dbReference>
<comment type="caution">
    <text evidence="6">The sequence shown here is derived from an EMBL/GenBank/DDBJ whole genome shotgun (WGS) entry which is preliminary data.</text>
</comment>
<keyword evidence="3" id="KW-0812">Transmembrane</keyword>
<dbReference type="AlphaFoldDB" id="A0A2M8F8E8"/>
<feature type="domain" description="Penicillin-binding protein transpeptidase" evidence="4">
    <location>
        <begin position="274"/>
        <end position="582"/>
    </location>
</feature>
<evidence type="ECO:0000259" key="5">
    <source>
        <dbReference type="Pfam" id="PF03717"/>
    </source>
</evidence>
<evidence type="ECO:0000259" key="4">
    <source>
        <dbReference type="Pfam" id="PF00905"/>
    </source>
</evidence>
<dbReference type="InterPro" id="IPR001460">
    <property type="entry name" value="PCN-bd_Tpept"/>
</dbReference>
<organism evidence="6 7">
    <name type="scientific">Candidatus Magasanikbacteria bacterium CG_4_9_14_0_2_um_filter_42_11</name>
    <dbReference type="NCBI Taxonomy" id="1974643"/>
    <lineage>
        <taxon>Bacteria</taxon>
        <taxon>Candidatus Magasanikiibacteriota</taxon>
    </lineage>
</organism>